<dbReference type="AlphaFoldDB" id="A0A165ECK8"/>
<name>A0A165ECK8_9BASI</name>
<evidence type="ECO:0000313" key="1">
    <source>
        <dbReference type="EMBL" id="KZT54563.1"/>
    </source>
</evidence>
<gene>
    <name evidence="1" type="ORF">CALCODRAFT_380237</name>
</gene>
<sequence length="253" mass="28267">MQRRAGWLAQCGRWSGAPADWTGGQHPTHTRAKNGMIPDPSRPLPIMGSCPYLCFRIASRRSGKLYTEGYSKQETKGTGTSKLVSDSRLCSDSSFLGAADARGSFHVSYEYHQHDDGRQRLTSSISMIAVVVYQNDWPVPDRVVDRIAKLLPNAHGLCAWEHDWREGKPGALQDARLSNRAVSEFTSERNWRASCQNLHSLRGEWPSGNTGEWAISLCSHPACAHDTARRVEAEGPRMHLGWRANRSRLNTVQ</sequence>
<dbReference type="Proteomes" id="UP000076842">
    <property type="component" value="Unassembled WGS sequence"/>
</dbReference>
<organism evidence="1 2">
    <name type="scientific">Calocera cornea HHB12733</name>
    <dbReference type="NCBI Taxonomy" id="1353952"/>
    <lineage>
        <taxon>Eukaryota</taxon>
        <taxon>Fungi</taxon>
        <taxon>Dikarya</taxon>
        <taxon>Basidiomycota</taxon>
        <taxon>Agaricomycotina</taxon>
        <taxon>Dacrymycetes</taxon>
        <taxon>Dacrymycetales</taxon>
        <taxon>Dacrymycetaceae</taxon>
        <taxon>Calocera</taxon>
    </lineage>
</organism>
<dbReference type="InParanoid" id="A0A165ECK8"/>
<protein>
    <submittedName>
        <fullName evidence="1">Uncharacterized protein</fullName>
    </submittedName>
</protein>
<evidence type="ECO:0000313" key="2">
    <source>
        <dbReference type="Proteomes" id="UP000076842"/>
    </source>
</evidence>
<accession>A0A165ECK8</accession>
<keyword evidence="2" id="KW-1185">Reference proteome</keyword>
<proteinExistence type="predicted"/>
<reference evidence="1 2" key="1">
    <citation type="journal article" date="2016" name="Mol. Biol. Evol.">
        <title>Comparative Genomics of Early-Diverging Mushroom-Forming Fungi Provides Insights into the Origins of Lignocellulose Decay Capabilities.</title>
        <authorList>
            <person name="Nagy L.G."/>
            <person name="Riley R."/>
            <person name="Tritt A."/>
            <person name="Adam C."/>
            <person name="Daum C."/>
            <person name="Floudas D."/>
            <person name="Sun H."/>
            <person name="Yadav J.S."/>
            <person name="Pangilinan J."/>
            <person name="Larsson K.H."/>
            <person name="Matsuura K."/>
            <person name="Barry K."/>
            <person name="Labutti K."/>
            <person name="Kuo R."/>
            <person name="Ohm R.A."/>
            <person name="Bhattacharya S.S."/>
            <person name="Shirouzu T."/>
            <person name="Yoshinaga Y."/>
            <person name="Martin F.M."/>
            <person name="Grigoriev I.V."/>
            <person name="Hibbett D.S."/>
        </authorList>
    </citation>
    <scope>NUCLEOTIDE SEQUENCE [LARGE SCALE GENOMIC DNA]</scope>
    <source>
        <strain evidence="1 2">HHB12733</strain>
    </source>
</reference>
<dbReference type="EMBL" id="KV424011">
    <property type="protein sequence ID" value="KZT54563.1"/>
    <property type="molecule type" value="Genomic_DNA"/>
</dbReference>